<dbReference type="Proteomes" id="UP000019116">
    <property type="component" value="Chromosome 1D"/>
</dbReference>
<dbReference type="GO" id="GO:0005524">
    <property type="term" value="F:ATP binding"/>
    <property type="evidence" value="ECO:0007669"/>
    <property type="project" value="UniProtKB-UniRule"/>
</dbReference>
<dbReference type="Gene3D" id="1.10.510.10">
    <property type="entry name" value="Transferase(Phosphotransferase) domain 1"/>
    <property type="match status" value="1"/>
</dbReference>
<evidence type="ECO:0000256" key="7">
    <source>
        <dbReference type="ARBA" id="ARBA00022840"/>
    </source>
</evidence>
<dbReference type="PANTHER" id="PTHR45707:SF46">
    <property type="entry name" value="PROTEIN KINASE DOMAIN-CONTAINING PROTEIN"/>
    <property type="match status" value="1"/>
</dbReference>
<dbReference type="Gramene" id="TraesLDM1D03G00518710.1">
    <property type="protein sequence ID" value="TraesLDM1D03G00518710.1"/>
    <property type="gene ID" value="TraesLDM1D03G00518710"/>
</dbReference>
<dbReference type="PROSITE" id="PS51752">
    <property type="entry name" value="JACALIN_LECTIN"/>
    <property type="match status" value="2"/>
</dbReference>
<dbReference type="InterPro" id="IPR008271">
    <property type="entry name" value="Ser/Thr_kinase_AS"/>
</dbReference>
<keyword evidence="5 10" id="KW-0547">Nucleotide-binding</keyword>
<dbReference type="PROSITE" id="PS00107">
    <property type="entry name" value="PROTEIN_KINASE_ATP"/>
    <property type="match status" value="1"/>
</dbReference>
<dbReference type="EnsemblPlants" id="TraesCS1D02G271500.1">
    <property type="protein sequence ID" value="TraesCS1D02G271500.1"/>
    <property type="gene ID" value="TraesCS1D02G271500"/>
</dbReference>
<dbReference type="InterPro" id="IPR011009">
    <property type="entry name" value="Kinase-like_dom_sf"/>
</dbReference>
<dbReference type="InterPro" id="IPR017441">
    <property type="entry name" value="Protein_kinase_ATP_BS"/>
</dbReference>
<evidence type="ECO:0000256" key="4">
    <source>
        <dbReference type="ARBA" id="ARBA00022734"/>
    </source>
</evidence>
<dbReference type="Gramene" id="TraesCLE_scaffold_011597_01G000400.1">
    <property type="protein sequence ID" value="TraesCLE_scaffold_011597_01G000400.1"/>
    <property type="gene ID" value="TraesCLE_scaffold_011597_01G000400"/>
</dbReference>
<dbReference type="SMART" id="SM00915">
    <property type="entry name" value="Jacalin"/>
    <property type="match status" value="2"/>
</dbReference>
<feature type="domain" description="Protein kinase" evidence="11">
    <location>
        <begin position="20"/>
        <end position="306"/>
    </location>
</feature>
<comment type="catalytic activity">
    <reaction evidence="8">
        <text>L-threonyl-[protein] + ATP = O-phospho-L-threonyl-[protein] + ADP + H(+)</text>
        <dbReference type="Rhea" id="RHEA:46608"/>
        <dbReference type="Rhea" id="RHEA-COMP:11060"/>
        <dbReference type="Rhea" id="RHEA-COMP:11605"/>
        <dbReference type="ChEBI" id="CHEBI:15378"/>
        <dbReference type="ChEBI" id="CHEBI:30013"/>
        <dbReference type="ChEBI" id="CHEBI:30616"/>
        <dbReference type="ChEBI" id="CHEBI:61977"/>
        <dbReference type="ChEBI" id="CHEBI:456216"/>
        <dbReference type="EC" id="2.7.11.1"/>
    </reaction>
</comment>
<reference evidence="13" key="2">
    <citation type="submission" date="2018-10" db="UniProtKB">
        <authorList>
            <consortium name="EnsemblPlants"/>
        </authorList>
    </citation>
    <scope>IDENTIFICATION</scope>
</reference>
<dbReference type="Gramene" id="TraesARI1D03G00521930.1">
    <property type="protein sequence ID" value="TraesARI1D03G00521930.1"/>
    <property type="gene ID" value="TraesARI1D03G00521930"/>
</dbReference>
<dbReference type="STRING" id="4565.A0A3B5ZY30"/>
<proteinExistence type="predicted"/>
<evidence type="ECO:0000259" key="12">
    <source>
        <dbReference type="PROSITE" id="PS51752"/>
    </source>
</evidence>
<dbReference type="SUPFAM" id="SSF56112">
    <property type="entry name" value="Protein kinase-like (PK-like)"/>
    <property type="match status" value="1"/>
</dbReference>
<dbReference type="Gene3D" id="2.100.10.30">
    <property type="entry name" value="Jacalin-like lectin domain"/>
    <property type="match status" value="2"/>
</dbReference>
<protein>
    <recommendedName>
        <fullName evidence="1">non-specific serine/threonine protein kinase</fullName>
        <ecNumber evidence="1">2.7.11.1</ecNumber>
    </recommendedName>
</protein>
<evidence type="ECO:0000259" key="11">
    <source>
        <dbReference type="PROSITE" id="PS50011"/>
    </source>
</evidence>
<feature type="binding site" evidence="10">
    <location>
        <position position="47"/>
    </location>
    <ligand>
        <name>ATP</name>
        <dbReference type="ChEBI" id="CHEBI:30616"/>
    </ligand>
</feature>
<dbReference type="Pfam" id="PF00069">
    <property type="entry name" value="Pkinase"/>
    <property type="match status" value="1"/>
</dbReference>
<name>A0A3B5ZY30_WHEAT</name>
<evidence type="ECO:0000313" key="13">
    <source>
        <dbReference type="EnsemblPlants" id="TraesCS1D02G271500.1"/>
    </source>
</evidence>
<dbReference type="Gramene" id="TraesCAD_scaffold_001152_01G000900.1">
    <property type="protein sequence ID" value="TraesCAD_scaffold_001152_01G000900.1"/>
    <property type="gene ID" value="TraesCAD_scaffold_001152_01G000900"/>
</dbReference>
<keyword evidence="14" id="KW-1185">Reference proteome</keyword>
<feature type="domain" description="Jacalin-type lectin" evidence="12">
    <location>
        <begin position="488"/>
        <end position="638"/>
    </location>
</feature>
<dbReference type="Gramene" id="TraesKAR1D01G0263850.1">
    <property type="protein sequence ID" value="cds.TraesKAR1D01G0263850.1"/>
    <property type="gene ID" value="TraesKAR1D01G0263850"/>
</dbReference>
<dbReference type="Gramene" id="TraesSTA1D03G00514940.1">
    <property type="protein sequence ID" value="TraesSTA1D03G00514940.1"/>
    <property type="gene ID" value="TraesSTA1D03G00514940"/>
</dbReference>
<dbReference type="InterPro" id="IPR036404">
    <property type="entry name" value="Jacalin-like_lectin_dom_sf"/>
</dbReference>
<keyword evidence="6" id="KW-0418">Kinase</keyword>
<dbReference type="Gramene" id="TraesJUL1D03G00518990.1">
    <property type="protein sequence ID" value="TraesJUL1D03G00518990.1"/>
    <property type="gene ID" value="TraesJUL1D03G00518990"/>
</dbReference>
<dbReference type="PANTHER" id="PTHR45707">
    <property type="entry name" value="C2 CALCIUM/LIPID-BINDING PLANT PHOSPHORIBOSYLTRANSFERASE FAMILY PROTEIN"/>
    <property type="match status" value="1"/>
</dbReference>
<dbReference type="Gramene" id="TraesJAG1D03G00515710.1">
    <property type="protein sequence ID" value="TraesJAG1D03G00515710.1"/>
    <property type="gene ID" value="TraesJAG1D03G00515710"/>
</dbReference>
<dbReference type="RefSeq" id="XP_044450541.1">
    <property type="nucleotide sequence ID" value="XM_044594606.1"/>
</dbReference>
<dbReference type="FunFam" id="1.10.510.10:FF:001023">
    <property type="entry name" value="Os07g0541700 protein"/>
    <property type="match status" value="1"/>
</dbReference>
<dbReference type="Gene3D" id="3.30.200.20">
    <property type="entry name" value="Phosphorylase Kinase, domain 1"/>
    <property type="match status" value="1"/>
</dbReference>
<dbReference type="Gramene" id="TraesMAC1D03G00515280.1">
    <property type="protein sequence ID" value="TraesMAC1D03G00515280.1"/>
    <property type="gene ID" value="TraesMAC1D03G00515280"/>
</dbReference>
<dbReference type="GeneID" id="123182136"/>
<organism evidence="13">
    <name type="scientific">Triticum aestivum</name>
    <name type="common">Wheat</name>
    <dbReference type="NCBI Taxonomy" id="4565"/>
    <lineage>
        <taxon>Eukaryota</taxon>
        <taxon>Viridiplantae</taxon>
        <taxon>Streptophyta</taxon>
        <taxon>Embryophyta</taxon>
        <taxon>Tracheophyta</taxon>
        <taxon>Spermatophyta</taxon>
        <taxon>Magnoliopsida</taxon>
        <taxon>Liliopsida</taxon>
        <taxon>Poales</taxon>
        <taxon>Poaceae</taxon>
        <taxon>BOP clade</taxon>
        <taxon>Pooideae</taxon>
        <taxon>Triticodae</taxon>
        <taxon>Triticeae</taxon>
        <taxon>Triticinae</taxon>
        <taxon>Triticum</taxon>
    </lineage>
</organism>
<dbReference type="Gramene" id="TraesWEE_scaffold_011764_01G000300.1">
    <property type="protein sequence ID" value="TraesWEE_scaffold_011764_01G000300.1"/>
    <property type="gene ID" value="TraesWEE_scaffold_011764_01G000300"/>
</dbReference>
<evidence type="ECO:0000256" key="2">
    <source>
        <dbReference type="ARBA" id="ARBA00022527"/>
    </source>
</evidence>
<dbReference type="SUPFAM" id="SSF51101">
    <property type="entry name" value="Mannose-binding lectins"/>
    <property type="match status" value="2"/>
</dbReference>
<evidence type="ECO:0000256" key="1">
    <source>
        <dbReference type="ARBA" id="ARBA00012513"/>
    </source>
</evidence>
<evidence type="ECO:0000256" key="8">
    <source>
        <dbReference type="ARBA" id="ARBA00047899"/>
    </source>
</evidence>
<accession>A0A3B5ZY30</accession>
<dbReference type="PROSITE" id="PS50011">
    <property type="entry name" value="PROTEIN_KINASE_DOM"/>
    <property type="match status" value="1"/>
</dbReference>
<dbReference type="Gramene" id="TraesLAC1D03G00519370.1">
    <property type="protein sequence ID" value="TraesLAC1D03G00519370.1"/>
    <property type="gene ID" value="TraesLAC1D03G00519370"/>
</dbReference>
<dbReference type="OMA" id="VTNIRTY"/>
<keyword evidence="4" id="KW-0430">Lectin</keyword>
<dbReference type="EC" id="2.7.11.1" evidence="1"/>
<dbReference type="Gramene" id="TraesROB_scaffold_021211_01G000300.1">
    <property type="protein sequence ID" value="TraesROB_scaffold_021211_01G000300.1"/>
    <property type="gene ID" value="TraesROB_scaffold_021211_01G000300"/>
</dbReference>
<dbReference type="Gramene" id="TraesCS1D02G271500.1">
    <property type="protein sequence ID" value="TraesCS1D02G271500.1"/>
    <property type="gene ID" value="TraesCS1D02G271500"/>
</dbReference>
<keyword evidence="2" id="KW-0723">Serine/threonine-protein kinase</keyword>
<dbReference type="GO" id="GO:0030246">
    <property type="term" value="F:carbohydrate binding"/>
    <property type="evidence" value="ECO:0007669"/>
    <property type="project" value="UniProtKB-KW"/>
</dbReference>
<sequence length="640" mass="71813">MTSMDMSIPFHVLEQTTEKFSDKQMIGSGGYGKVYKGVYNGEHIAVKLFYGVQALDKTFENECFNILRIQHPNIIRLVGYCYETQRKHVMYNGELRFSDHIYRILCFELMQGGSLDKYLNESRDYDWPTCYDIIKGTCEGLNFLHTGCGSQILHLDLKPGNILLDKDMRAKVADFGLSRFLSKQHTHITNTIAGTDGYMPPEFWSKRQISPKNDVYSLGIIIIEILVGRRGYLEFHEMDDVTPFNKLVIEKWQKWICAMTSPCPSAEIDQVETCIKIAIKCVDRERENRPTVAEILNTLRETEKRFHLLGQSLPTPTKIGPRGGMGGSICDIEENPWRLTSLTIFCRGIIDSISFSYIDQYGRKQHVGPWGVDYISQNTETICFGSSEFVEEVSGAYGNYRGILRVISLTFVTNVRTYGPFGNPYHEHMAGLTHFRFMADEGSRIVGFHGRSGSYIDAIGVYMYPNDRTTVGLISVPLILDGQGLPTPTKSGSWGGSGGSARDINQKSWRLTSLTVSYKGLIDAFSFSYIDQAGKKQSVGPWGEGYYNDTTKTISFGPAEFVKEVCGAYGNHNGIVIVKFLTFVTNEGTYGPFGTPDHPGPDVSATHFRFVADEGSTIVGFYGRSGRYIDAIGVYTVRVR</sequence>
<keyword evidence="7 10" id="KW-0067">ATP-binding</keyword>
<gene>
    <name evidence="13" type="primary">LOC123182136</name>
</gene>
<dbReference type="AlphaFoldDB" id="A0A3B5ZY30"/>
<evidence type="ECO:0000313" key="14">
    <source>
        <dbReference type="Proteomes" id="UP000019116"/>
    </source>
</evidence>
<dbReference type="OrthoDB" id="599223at2759"/>
<feature type="domain" description="Jacalin-type lectin" evidence="12">
    <location>
        <begin position="316"/>
        <end position="465"/>
    </location>
</feature>
<keyword evidence="3" id="KW-0808">Transferase</keyword>
<reference evidence="13" key="1">
    <citation type="submission" date="2018-08" db="EMBL/GenBank/DDBJ databases">
        <authorList>
            <person name="Rossello M."/>
        </authorList>
    </citation>
    <scope>NUCLEOTIDE SEQUENCE [LARGE SCALE GENOMIC DNA]</scope>
    <source>
        <strain evidence="13">cv. Chinese Spring</strain>
    </source>
</reference>
<dbReference type="SMART" id="SM00220">
    <property type="entry name" value="S_TKc"/>
    <property type="match status" value="1"/>
</dbReference>
<dbReference type="Gramene" id="TraesSYM1D03G00523100.1">
    <property type="protein sequence ID" value="TraesSYM1D03G00523100.1"/>
    <property type="gene ID" value="TraesSYM1D03G00523100"/>
</dbReference>
<dbReference type="Gramene" id="TraesNOR1D03G00524170.1">
    <property type="protein sequence ID" value="TraesNOR1D03G00524170.1"/>
    <property type="gene ID" value="TraesNOR1D03G00524170"/>
</dbReference>
<comment type="catalytic activity">
    <reaction evidence="9">
        <text>L-seryl-[protein] + ATP = O-phospho-L-seryl-[protein] + ADP + H(+)</text>
        <dbReference type="Rhea" id="RHEA:17989"/>
        <dbReference type="Rhea" id="RHEA-COMP:9863"/>
        <dbReference type="Rhea" id="RHEA-COMP:11604"/>
        <dbReference type="ChEBI" id="CHEBI:15378"/>
        <dbReference type="ChEBI" id="CHEBI:29999"/>
        <dbReference type="ChEBI" id="CHEBI:30616"/>
        <dbReference type="ChEBI" id="CHEBI:83421"/>
        <dbReference type="ChEBI" id="CHEBI:456216"/>
        <dbReference type="EC" id="2.7.11.1"/>
    </reaction>
</comment>
<dbReference type="Pfam" id="PF01419">
    <property type="entry name" value="Jacalin"/>
    <property type="match status" value="2"/>
</dbReference>
<dbReference type="Gramene" id="TraesCS1D03G0650100.1">
    <property type="protein sequence ID" value="TraesCS1D03G0650100.1.CDS"/>
    <property type="gene ID" value="TraesCS1D03G0650100"/>
</dbReference>
<dbReference type="InterPro" id="IPR001229">
    <property type="entry name" value="Jacalin-like_lectin_dom"/>
</dbReference>
<evidence type="ECO:0000256" key="5">
    <source>
        <dbReference type="ARBA" id="ARBA00022741"/>
    </source>
</evidence>
<evidence type="ECO:0000256" key="3">
    <source>
        <dbReference type="ARBA" id="ARBA00022679"/>
    </source>
</evidence>
<dbReference type="CDD" id="cd09612">
    <property type="entry name" value="Jacalin"/>
    <property type="match status" value="2"/>
</dbReference>
<dbReference type="InterPro" id="IPR033734">
    <property type="entry name" value="Jacalin-like_lectin_dom_plant"/>
</dbReference>
<evidence type="ECO:0000256" key="9">
    <source>
        <dbReference type="ARBA" id="ARBA00048679"/>
    </source>
</evidence>
<evidence type="ECO:0000256" key="10">
    <source>
        <dbReference type="PROSITE-ProRule" id="PRU10141"/>
    </source>
</evidence>
<dbReference type="SMR" id="A0A3B5ZY30"/>
<dbReference type="PROSITE" id="PS00108">
    <property type="entry name" value="PROTEIN_KINASE_ST"/>
    <property type="match status" value="1"/>
</dbReference>
<dbReference type="GO" id="GO:0004674">
    <property type="term" value="F:protein serine/threonine kinase activity"/>
    <property type="evidence" value="ECO:0007669"/>
    <property type="project" value="UniProtKB-KW"/>
</dbReference>
<dbReference type="InterPro" id="IPR000719">
    <property type="entry name" value="Prot_kinase_dom"/>
</dbReference>
<evidence type="ECO:0000256" key="6">
    <source>
        <dbReference type="ARBA" id="ARBA00022777"/>
    </source>
</evidence>